<dbReference type="Proteomes" id="UP001597349">
    <property type="component" value="Unassembled WGS sequence"/>
</dbReference>
<dbReference type="GO" id="GO:0005524">
    <property type="term" value="F:ATP binding"/>
    <property type="evidence" value="ECO:0007669"/>
    <property type="project" value="UniProtKB-KW"/>
</dbReference>
<dbReference type="SMART" id="SM00382">
    <property type="entry name" value="AAA"/>
    <property type="match status" value="2"/>
</dbReference>
<protein>
    <submittedName>
        <fullName evidence="11">Sugar ABC transporter ATP-binding protein</fullName>
    </submittedName>
</protein>
<keyword evidence="4" id="KW-0762">Sugar transport</keyword>
<dbReference type="RefSeq" id="WP_167392231.1">
    <property type="nucleotide sequence ID" value="NZ_JBHUGY010000028.1"/>
</dbReference>
<evidence type="ECO:0000256" key="2">
    <source>
        <dbReference type="ARBA" id="ARBA00022448"/>
    </source>
</evidence>
<dbReference type="InterPro" id="IPR003593">
    <property type="entry name" value="AAA+_ATPase"/>
</dbReference>
<dbReference type="PROSITE" id="PS00211">
    <property type="entry name" value="ABC_TRANSPORTER_1"/>
    <property type="match status" value="1"/>
</dbReference>
<keyword evidence="3" id="KW-1003">Cell membrane</keyword>
<feature type="domain" description="ABC transporter" evidence="10">
    <location>
        <begin position="22"/>
        <end position="258"/>
    </location>
</feature>
<dbReference type="Gene3D" id="3.40.50.300">
    <property type="entry name" value="P-loop containing nucleotide triphosphate hydrolases"/>
    <property type="match status" value="2"/>
</dbReference>
<evidence type="ECO:0000256" key="9">
    <source>
        <dbReference type="ARBA" id="ARBA00023136"/>
    </source>
</evidence>
<dbReference type="CDD" id="cd03216">
    <property type="entry name" value="ABC_Carb_Monos_I"/>
    <property type="match status" value="1"/>
</dbReference>
<dbReference type="EMBL" id="JBHUGY010000028">
    <property type="protein sequence ID" value="MFD2055051.1"/>
    <property type="molecule type" value="Genomic_DNA"/>
</dbReference>
<gene>
    <name evidence="11" type="ORF">ACFSQT_18940</name>
</gene>
<feature type="domain" description="ABC transporter" evidence="10">
    <location>
        <begin position="267"/>
        <end position="511"/>
    </location>
</feature>
<evidence type="ECO:0000256" key="8">
    <source>
        <dbReference type="ARBA" id="ARBA00022967"/>
    </source>
</evidence>
<evidence type="ECO:0000256" key="4">
    <source>
        <dbReference type="ARBA" id="ARBA00022597"/>
    </source>
</evidence>
<keyword evidence="7 11" id="KW-0067">ATP-binding</keyword>
<evidence type="ECO:0000313" key="11">
    <source>
        <dbReference type="EMBL" id="MFD2055051.1"/>
    </source>
</evidence>
<proteinExistence type="inferred from homology"/>
<evidence type="ECO:0000256" key="3">
    <source>
        <dbReference type="ARBA" id="ARBA00022475"/>
    </source>
</evidence>
<evidence type="ECO:0000313" key="12">
    <source>
        <dbReference type="Proteomes" id="UP001597349"/>
    </source>
</evidence>
<dbReference type="InterPro" id="IPR027417">
    <property type="entry name" value="P-loop_NTPase"/>
</dbReference>
<dbReference type="PANTHER" id="PTHR43790">
    <property type="entry name" value="CARBOHYDRATE TRANSPORT ATP-BINDING PROTEIN MG119-RELATED"/>
    <property type="match status" value="1"/>
</dbReference>
<keyword evidence="9" id="KW-0472">Membrane</keyword>
<evidence type="ECO:0000256" key="5">
    <source>
        <dbReference type="ARBA" id="ARBA00022737"/>
    </source>
</evidence>
<dbReference type="CDD" id="cd03215">
    <property type="entry name" value="ABC_Carb_Monos_II"/>
    <property type="match status" value="1"/>
</dbReference>
<name>A0ABW4WFU7_9HYPH</name>
<keyword evidence="2" id="KW-0813">Transport</keyword>
<reference evidence="12" key="1">
    <citation type="journal article" date="2019" name="Int. J. Syst. Evol. Microbiol.">
        <title>The Global Catalogue of Microorganisms (GCM) 10K type strain sequencing project: providing services to taxonomists for standard genome sequencing and annotation.</title>
        <authorList>
            <consortium name="The Broad Institute Genomics Platform"/>
            <consortium name="The Broad Institute Genome Sequencing Center for Infectious Disease"/>
            <person name="Wu L."/>
            <person name="Ma J."/>
        </authorList>
    </citation>
    <scope>NUCLEOTIDE SEQUENCE [LARGE SCALE GENOMIC DNA]</scope>
    <source>
        <strain evidence="12">CGMCC 1.16226</strain>
    </source>
</reference>
<evidence type="ECO:0000259" key="10">
    <source>
        <dbReference type="PROSITE" id="PS50893"/>
    </source>
</evidence>
<sequence length="521" mass="55735">MTSNQHAAQFNGFLPQAAGIALSATGICRHFGATQALDQMELQVLPGEVHGLVGANGAGKSTLVKILSGALKPDSGTITVGGWHGESLTPRRVQQLGLATIFQERSLAPNLTVVENIVLGRERTIAGLFLTPDHQQHDVEDVLRRVGLNVSPMTPLSQLSPAAQQLVEIAKALYRGARLIIMDEPTAVLGAAETIRLLELVRDLSSKGVAVVYISHHLHETLALSDRVTVMREGRAVLTAPSNSMTPQTLVEAMIGRHVALARPTQLKLGDVVFSARALGQGRRLFGINLDLRAGEIVGLTGLVGSGRSRLARVIFGAEQPDSGEMFLFGKPYHPASPAEAITLGVGLVPEDRKTESLLQQMTVAQNVTLTRMPATPYCGFIRLGEEQRTAMAWVKRLKIRSALPGFPVSTLSGGNQQKVAIARWLHTKARLMIFDEPGQGVDIGAKEEILQTIGALAGDDCAVLVISSDLEELTQVANRVLVLRQGRIAGELTGAEVTEQRVLELAMGTTLPVSMDEPVA</sequence>
<accession>A0ABW4WFU7</accession>
<keyword evidence="12" id="KW-1185">Reference proteome</keyword>
<dbReference type="PROSITE" id="PS50893">
    <property type="entry name" value="ABC_TRANSPORTER_2"/>
    <property type="match status" value="2"/>
</dbReference>
<evidence type="ECO:0000256" key="1">
    <source>
        <dbReference type="ARBA" id="ARBA00005417"/>
    </source>
</evidence>
<comment type="similarity">
    <text evidence="1">Belongs to the ABC transporter superfamily.</text>
</comment>
<keyword evidence="8" id="KW-1278">Translocase</keyword>
<dbReference type="PANTHER" id="PTHR43790:SF3">
    <property type="entry name" value="D-ALLOSE IMPORT ATP-BINDING PROTEIN ALSA-RELATED"/>
    <property type="match status" value="1"/>
</dbReference>
<dbReference type="InterPro" id="IPR003439">
    <property type="entry name" value="ABC_transporter-like_ATP-bd"/>
</dbReference>
<evidence type="ECO:0000256" key="7">
    <source>
        <dbReference type="ARBA" id="ARBA00022840"/>
    </source>
</evidence>
<keyword evidence="5" id="KW-0677">Repeat</keyword>
<keyword evidence="6" id="KW-0547">Nucleotide-binding</keyword>
<dbReference type="InterPro" id="IPR050107">
    <property type="entry name" value="ABC_carbohydrate_import_ATPase"/>
</dbReference>
<organism evidence="11 12">
    <name type="scientific">Mesorhizobium calcicola</name>
    <dbReference type="NCBI Taxonomy" id="1300310"/>
    <lineage>
        <taxon>Bacteria</taxon>
        <taxon>Pseudomonadati</taxon>
        <taxon>Pseudomonadota</taxon>
        <taxon>Alphaproteobacteria</taxon>
        <taxon>Hyphomicrobiales</taxon>
        <taxon>Phyllobacteriaceae</taxon>
        <taxon>Mesorhizobium</taxon>
    </lineage>
</organism>
<dbReference type="InterPro" id="IPR017871">
    <property type="entry name" value="ABC_transporter-like_CS"/>
</dbReference>
<comment type="caution">
    <text evidence="11">The sequence shown here is derived from an EMBL/GenBank/DDBJ whole genome shotgun (WGS) entry which is preliminary data.</text>
</comment>
<evidence type="ECO:0000256" key="6">
    <source>
        <dbReference type="ARBA" id="ARBA00022741"/>
    </source>
</evidence>
<dbReference type="Pfam" id="PF00005">
    <property type="entry name" value="ABC_tran"/>
    <property type="match status" value="2"/>
</dbReference>
<dbReference type="SUPFAM" id="SSF52540">
    <property type="entry name" value="P-loop containing nucleoside triphosphate hydrolases"/>
    <property type="match status" value="2"/>
</dbReference>